<evidence type="ECO:0000313" key="3">
    <source>
        <dbReference type="Proteomes" id="UP000177932"/>
    </source>
</evidence>
<protein>
    <recommendedName>
        <fullName evidence="4">Colicin V production protein</fullName>
    </recommendedName>
</protein>
<proteinExistence type="predicted"/>
<feature type="transmembrane region" description="Helical" evidence="1">
    <location>
        <begin position="97"/>
        <end position="119"/>
    </location>
</feature>
<dbReference type="EMBL" id="MHOD01000012">
    <property type="protein sequence ID" value="OGZ58273.1"/>
    <property type="molecule type" value="Genomic_DNA"/>
</dbReference>
<sequence>MSWDLGIIIFVFIAIFLYAFTIGQKKLIYFLLSLYLALEISGMFPYGEKLTENMSEYHKFLARSGILLLTALVIFVLSAGSILRLSFRSGKKESSRLWQKIAVGIASAGLLISSCLALLPQSYYSKLSTITLEFFVLNNSYFWWMLSGVAVLILLRRKKE</sequence>
<organism evidence="2 3">
    <name type="scientific">Candidatus Spechtbacteria bacterium RIFCSPHIGHO2_01_FULL_43_30</name>
    <dbReference type="NCBI Taxonomy" id="1802158"/>
    <lineage>
        <taxon>Bacteria</taxon>
        <taxon>Candidatus Spechtiibacteriota</taxon>
    </lineage>
</organism>
<accession>A0A1G2H724</accession>
<reference evidence="2 3" key="1">
    <citation type="journal article" date="2016" name="Nat. Commun.">
        <title>Thousands of microbial genomes shed light on interconnected biogeochemical processes in an aquifer system.</title>
        <authorList>
            <person name="Anantharaman K."/>
            <person name="Brown C.T."/>
            <person name="Hug L.A."/>
            <person name="Sharon I."/>
            <person name="Castelle C.J."/>
            <person name="Probst A.J."/>
            <person name="Thomas B.C."/>
            <person name="Singh A."/>
            <person name="Wilkins M.J."/>
            <person name="Karaoz U."/>
            <person name="Brodie E.L."/>
            <person name="Williams K.H."/>
            <person name="Hubbard S.S."/>
            <person name="Banfield J.F."/>
        </authorList>
    </citation>
    <scope>NUCLEOTIDE SEQUENCE [LARGE SCALE GENOMIC DNA]</scope>
</reference>
<evidence type="ECO:0008006" key="4">
    <source>
        <dbReference type="Google" id="ProtNLM"/>
    </source>
</evidence>
<evidence type="ECO:0000256" key="1">
    <source>
        <dbReference type="SAM" id="Phobius"/>
    </source>
</evidence>
<name>A0A1G2H724_9BACT</name>
<evidence type="ECO:0000313" key="2">
    <source>
        <dbReference type="EMBL" id="OGZ58273.1"/>
    </source>
</evidence>
<comment type="caution">
    <text evidence="2">The sequence shown here is derived from an EMBL/GenBank/DDBJ whole genome shotgun (WGS) entry which is preliminary data.</text>
</comment>
<feature type="transmembrane region" description="Helical" evidence="1">
    <location>
        <begin position="66"/>
        <end position="85"/>
    </location>
</feature>
<feature type="transmembrane region" description="Helical" evidence="1">
    <location>
        <begin position="6"/>
        <end position="22"/>
    </location>
</feature>
<gene>
    <name evidence="2" type="ORF">A2827_02510</name>
</gene>
<keyword evidence="1" id="KW-0812">Transmembrane</keyword>
<dbReference type="Proteomes" id="UP000177932">
    <property type="component" value="Unassembled WGS sequence"/>
</dbReference>
<feature type="transmembrane region" description="Helical" evidence="1">
    <location>
        <begin position="27"/>
        <end position="46"/>
    </location>
</feature>
<feature type="transmembrane region" description="Helical" evidence="1">
    <location>
        <begin position="139"/>
        <end position="155"/>
    </location>
</feature>
<keyword evidence="1" id="KW-0472">Membrane</keyword>
<dbReference type="AlphaFoldDB" id="A0A1G2H724"/>
<keyword evidence="1" id="KW-1133">Transmembrane helix</keyword>